<keyword evidence="3" id="KW-1185">Reference proteome</keyword>
<evidence type="ECO:0000313" key="2">
    <source>
        <dbReference type="EMBL" id="PRY70032.1"/>
    </source>
</evidence>
<dbReference type="AlphaFoldDB" id="A0A2T0VII9"/>
<sequence length="71" mass="7542">MSDTTGPRNESAAPSAKPLNDSAEMRDAMRSIEAIGEDRTGTDTDLDTDTDTDTDTDVDTDVDVDTDEDGS</sequence>
<reference evidence="2 3" key="1">
    <citation type="submission" date="2018-03" db="EMBL/GenBank/DDBJ databases">
        <title>Genomic Encyclopedia of Type Strains, Phase III (KMG-III): the genomes of soil and plant-associated and newly described type strains.</title>
        <authorList>
            <person name="Whitman W."/>
        </authorList>
    </citation>
    <scope>NUCLEOTIDE SEQUENCE [LARGE SCALE GENOMIC DNA]</scope>
    <source>
        <strain evidence="2 3">CGMCC 1.12484</strain>
    </source>
</reference>
<evidence type="ECO:0000313" key="3">
    <source>
        <dbReference type="Proteomes" id="UP000237983"/>
    </source>
</evidence>
<dbReference type="Proteomes" id="UP000237983">
    <property type="component" value="Unassembled WGS sequence"/>
</dbReference>
<name>A0A2T0VII9_9MICO</name>
<feature type="compositionally biased region" description="Acidic residues" evidence="1">
    <location>
        <begin position="44"/>
        <end position="71"/>
    </location>
</feature>
<gene>
    <name evidence="2" type="ORF">B0I08_101154</name>
</gene>
<feature type="compositionally biased region" description="Basic and acidic residues" evidence="1">
    <location>
        <begin position="23"/>
        <end position="42"/>
    </location>
</feature>
<dbReference type="RefSeq" id="WP_146134284.1">
    <property type="nucleotide sequence ID" value="NZ_PVTL01000001.1"/>
</dbReference>
<feature type="region of interest" description="Disordered" evidence="1">
    <location>
        <begin position="1"/>
        <end position="71"/>
    </location>
</feature>
<proteinExistence type="predicted"/>
<organism evidence="2 3">
    <name type="scientific">Glaciihabitans tibetensis</name>
    <dbReference type="NCBI Taxonomy" id="1266600"/>
    <lineage>
        <taxon>Bacteria</taxon>
        <taxon>Bacillati</taxon>
        <taxon>Actinomycetota</taxon>
        <taxon>Actinomycetes</taxon>
        <taxon>Micrococcales</taxon>
        <taxon>Microbacteriaceae</taxon>
        <taxon>Glaciihabitans</taxon>
    </lineage>
</organism>
<accession>A0A2T0VII9</accession>
<comment type="caution">
    <text evidence="2">The sequence shown here is derived from an EMBL/GenBank/DDBJ whole genome shotgun (WGS) entry which is preliminary data.</text>
</comment>
<evidence type="ECO:0000256" key="1">
    <source>
        <dbReference type="SAM" id="MobiDB-lite"/>
    </source>
</evidence>
<dbReference type="EMBL" id="PVTL01000001">
    <property type="protein sequence ID" value="PRY70032.1"/>
    <property type="molecule type" value="Genomic_DNA"/>
</dbReference>
<protein>
    <submittedName>
        <fullName evidence="2">Uncharacterized protein</fullName>
    </submittedName>
</protein>